<organism evidence="2 3">
    <name type="scientific">Pseudanabaena frigida</name>
    <dbReference type="NCBI Taxonomy" id="945775"/>
    <lineage>
        <taxon>Bacteria</taxon>
        <taxon>Bacillati</taxon>
        <taxon>Cyanobacteriota</taxon>
        <taxon>Cyanophyceae</taxon>
        <taxon>Pseudanabaenales</taxon>
        <taxon>Pseudanabaenaceae</taxon>
        <taxon>Pseudanabaena</taxon>
    </lineage>
</organism>
<feature type="transmembrane region" description="Helical" evidence="1">
    <location>
        <begin position="42"/>
        <end position="58"/>
    </location>
</feature>
<accession>A0A2W4VZT2</accession>
<sequence>MTISCETNKPKSFEIKDIGIILIALIGHCYWTSILISTKIGLLNFLPTFVFISMWYFFTKISLDIKYSRWYFLLGFLITLRIPVTISPQLEFISWILYLSIISLIGYKFFKYFQHRKQLIILCLAIAIVFFNSFTHLFLDSPFTYSFRLIDRQPSNYVSGKDNNLTWECSYEDANFPVHCDMRHFIPSEKIFTEPSYDAAFSVFLTRFFYGYLNSLVGIQGHRWFMSFSLNIFLWISACIAMYRIGEIVNFSVRALNITILCCASSWGFVHFVAQPSPHMSAFAFSAIILWSTLELIHNEFINTPLLILLIVSGSLVYDVYPLILISAILLFIYKRPVLGILIPLLSIILNIFWKYISLQQILGTLGNIQSLSSPSSGLTYSFQNWTKAILNFDIDRIGQFISNGFMAYLDAGMIFGAIASTSLLVYLAIKKRDVANPEGNQLLFNISVCFCSVMLVAMFFVAAQSEIWSPTKYCPRFGFYIYPINTLAIAFLTDKFINSWAYIAPIATFIVANITLTKLASMSVFFEYGLVGLYWQ</sequence>
<feature type="transmembrane region" description="Helical" evidence="1">
    <location>
        <begin position="119"/>
        <end position="139"/>
    </location>
</feature>
<evidence type="ECO:0008006" key="4">
    <source>
        <dbReference type="Google" id="ProtNLM"/>
    </source>
</evidence>
<dbReference type="AlphaFoldDB" id="A0A2W4VZT2"/>
<proteinExistence type="predicted"/>
<evidence type="ECO:0000313" key="2">
    <source>
        <dbReference type="EMBL" id="PZO37520.1"/>
    </source>
</evidence>
<feature type="transmembrane region" description="Helical" evidence="1">
    <location>
        <begin position="18"/>
        <end position="36"/>
    </location>
</feature>
<keyword evidence="1" id="KW-0472">Membrane</keyword>
<reference evidence="2 3" key="2">
    <citation type="submission" date="2018-06" db="EMBL/GenBank/DDBJ databases">
        <title>Metagenomic assembly of (sub)arctic Cyanobacteria and their associated microbiome from non-axenic cultures.</title>
        <authorList>
            <person name="Baurain D."/>
        </authorList>
    </citation>
    <scope>NUCLEOTIDE SEQUENCE [LARGE SCALE GENOMIC DNA]</scope>
    <source>
        <strain evidence="2">ULC066bin1</strain>
    </source>
</reference>
<evidence type="ECO:0000313" key="3">
    <source>
        <dbReference type="Proteomes" id="UP000249467"/>
    </source>
</evidence>
<dbReference type="Proteomes" id="UP000249467">
    <property type="component" value="Unassembled WGS sequence"/>
</dbReference>
<feature type="transmembrane region" description="Helical" evidence="1">
    <location>
        <begin position="255"/>
        <end position="274"/>
    </location>
</feature>
<feature type="transmembrane region" description="Helical" evidence="1">
    <location>
        <begin position="224"/>
        <end position="243"/>
    </location>
</feature>
<comment type="caution">
    <text evidence="2">The sequence shown here is derived from an EMBL/GenBank/DDBJ whole genome shotgun (WGS) entry which is preliminary data.</text>
</comment>
<feature type="transmembrane region" description="Helical" evidence="1">
    <location>
        <begin position="339"/>
        <end position="357"/>
    </location>
</feature>
<feature type="transmembrane region" description="Helical" evidence="1">
    <location>
        <begin position="70"/>
        <end position="86"/>
    </location>
</feature>
<feature type="transmembrane region" description="Helical" evidence="1">
    <location>
        <begin position="500"/>
        <end position="517"/>
    </location>
</feature>
<feature type="transmembrane region" description="Helical" evidence="1">
    <location>
        <begin position="306"/>
        <end position="333"/>
    </location>
</feature>
<feature type="transmembrane region" description="Helical" evidence="1">
    <location>
        <begin position="442"/>
        <end position="462"/>
    </location>
</feature>
<protein>
    <recommendedName>
        <fullName evidence="4">Glycosyltransferase RgtA/B/C/D-like domain-containing protein</fullName>
    </recommendedName>
</protein>
<keyword evidence="1" id="KW-0812">Transmembrane</keyword>
<gene>
    <name evidence="2" type="ORF">DCF19_18635</name>
</gene>
<feature type="transmembrane region" description="Helical" evidence="1">
    <location>
        <begin position="474"/>
        <end position="494"/>
    </location>
</feature>
<keyword evidence="1" id="KW-1133">Transmembrane helix</keyword>
<feature type="transmembrane region" description="Helical" evidence="1">
    <location>
        <begin position="92"/>
        <end position="110"/>
    </location>
</feature>
<reference evidence="2 3" key="1">
    <citation type="submission" date="2018-04" db="EMBL/GenBank/DDBJ databases">
        <authorList>
            <person name="Go L.Y."/>
            <person name="Mitchell J.A."/>
        </authorList>
    </citation>
    <scope>NUCLEOTIDE SEQUENCE [LARGE SCALE GENOMIC DNA]</scope>
    <source>
        <strain evidence="2">ULC066bin1</strain>
    </source>
</reference>
<dbReference type="EMBL" id="QBML01000030">
    <property type="protein sequence ID" value="PZO37520.1"/>
    <property type="molecule type" value="Genomic_DNA"/>
</dbReference>
<evidence type="ECO:0000256" key="1">
    <source>
        <dbReference type="SAM" id="Phobius"/>
    </source>
</evidence>
<name>A0A2W4VZT2_9CYAN</name>
<feature type="transmembrane region" description="Helical" evidence="1">
    <location>
        <begin position="406"/>
        <end position="430"/>
    </location>
</feature>